<dbReference type="OrthoDB" id="40048at2759"/>
<dbReference type="HOGENOM" id="CLU_001477_0_0_1"/>
<dbReference type="PIRSF" id="PIRSF017233">
    <property type="entry name" value="IKAP"/>
    <property type="match status" value="1"/>
</dbReference>
<comment type="pathway">
    <text evidence="1">tRNA modification; 5-methoxycarbonylmethyl-2-thiouridine-tRNA biosynthesis.</text>
</comment>
<evidence type="ECO:0000256" key="1">
    <source>
        <dbReference type="ARBA" id="ARBA00005043"/>
    </source>
</evidence>
<evidence type="ECO:0000256" key="6">
    <source>
        <dbReference type="SAM" id="Coils"/>
    </source>
</evidence>
<comment type="similarity">
    <text evidence="2 5">Belongs to the ELP1/IKA1 family.</text>
</comment>
<feature type="domain" description="ELP1 three-helical bundle" evidence="12">
    <location>
        <begin position="1132"/>
        <end position="1299"/>
    </location>
</feature>
<dbReference type="InterPro" id="IPR006849">
    <property type="entry name" value="Elp1"/>
</dbReference>
<keyword evidence="6" id="KW-0175">Coiled coil</keyword>
<evidence type="ECO:0000256" key="7">
    <source>
        <dbReference type="SAM" id="MobiDB-lite"/>
    </source>
</evidence>
<dbReference type="GO" id="GO:0002926">
    <property type="term" value="P:tRNA wobble base 5-methoxycarbonylmethyl-2-thiouridinylation"/>
    <property type="evidence" value="ECO:0007669"/>
    <property type="project" value="TreeGrafter"/>
</dbReference>
<organism evidence="13 14">
    <name type="scientific">Ceriporiopsis subvermispora (strain B)</name>
    <name type="common">White-rot fungus</name>
    <name type="synonym">Gelatoporia subvermispora</name>
    <dbReference type="NCBI Taxonomy" id="914234"/>
    <lineage>
        <taxon>Eukaryota</taxon>
        <taxon>Fungi</taxon>
        <taxon>Dikarya</taxon>
        <taxon>Basidiomycota</taxon>
        <taxon>Agaricomycotina</taxon>
        <taxon>Agaricomycetes</taxon>
        <taxon>Polyporales</taxon>
        <taxon>Gelatoporiaceae</taxon>
        <taxon>Gelatoporia</taxon>
    </lineage>
</organism>
<evidence type="ECO:0000313" key="14">
    <source>
        <dbReference type="Proteomes" id="UP000016930"/>
    </source>
</evidence>
<dbReference type="Pfam" id="PF23878">
    <property type="entry name" value="TPR_ELP1"/>
    <property type="match status" value="1"/>
</dbReference>
<dbReference type="Proteomes" id="UP000016930">
    <property type="component" value="Unassembled WGS sequence"/>
</dbReference>
<dbReference type="Pfam" id="PF23797">
    <property type="entry name" value="Beta-prop_ELP1_2nd"/>
    <property type="match status" value="1"/>
</dbReference>
<dbReference type="InterPro" id="IPR056165">
    <property type="entry name" value="Beta-prop_ELP1_2nd"/>
</dbReference>
<evidence type="ECO:0000259" key="8">
    <source>
        <dbReference type="Pfam" id="PF04762"/>
    </source>
</evidence>
<accession>M2PBN2</accession>
<feature type="compositionally biased region" description="Basic residues" evidence="7">
    <location>
        <begin position="1218"/>
        <end position="1230"/>
    </location>
</feature>
<keyword evidence="3 5" id="KW-0963">Cytoplasm</keyword>
<feature type="coiled-coil region" evidence="6">
    <location>
        <begin position="1145"/>
        <end position="1176"/>
    </location>
</feature>
<dbReference type="GO" id="GO:0005634">
    <property type="term" value="C:nucleus"/>
    <property type="evidence" value="ECO:0007669"/>
    <property type="project" value="UniProtKB-SubCell"/>
</dbReference>
<dbReference type="InterPro" id="IPR056166">
    <property type="entry name" value="TPR_ELP1"/>
</dbReference>
<dbReference type="InterPro" id="IPR056167">
    <property type="entry name" value="A-sol_ELP1"/>
</dbReference>
<dbReference type="GO" id="GO:0005829">
    <property type="term" value="C:cytosol"/>
    <property type="evidence" value="ECO:0007669"/>
    <property type="project" value="TreeGrafter"/>
</dbReference>
<feature type="region of interest" description="Disordered" evidence="7">
    <location>
        <begin position="1213"/>
        <end position="1236"/>
    </location>
</feature>
<dbReference type="Pfam" id="PF23925">
    <property type="entry name" value="A-sol_ELP1"/>
    <property type="match status" value="2"/>
</dbReference>
<evidence type="ECO:0000256" key="2">
    <source>
        <dbReference type="ARBA" id="ARBA00006086"/>
    </source>
</evidence>
<dbReference type="GO" id="GO:0000049">
    <property type="term" value="F:tRNA binding"/>
    <property type="evidence" value="ECO:0007669"/>
    <property type="project" value="TreeGrafter"/>
</dbReference>
<evidence type="ECO:0000256" key="3">
    <source>
        <dbReference type="ARBA" id="ARBA00022490"/>
    </source>
</evidence>
<comment type="function">
    <text evidence="5">Component of the elongator complex which is required for multiple tRNA modifications, including mcm5U (5-methoxycarbonylmethyl uridine), mcm5s2U (5-methoxycarbonylmethyl-2-thiouridine), and ncm5U (5-carbamoylmethyl uridine). The elongator complex catalyzes formation of carboxymethyluridine in the wobble base at position 34 in tRNAs.</text>
</comment>
<proteinExistence type="inferred from homology"/>
<feature type="domain" description="ELP1 TPR" evidence="10">
    <location>
        <begin position="960"/>
        <end position="1122"/>
    </location>
</feature>
<feature type="domain" description="ELP1 first N-terminal beta-propeller" evidence="8">
    <location>
        <begin position="1"/>
        <end position="414"/>
    </location>
</feature>
<evidence type="ECO:0000259" key="10">
    <source>
        <dbReference type="Pfam" id="PF23878"/>
    </source>
</evidence>
<dbReference type="STRING" id="914234.M2PBN2"/>
<dbReference type="SUPFAM" id="SSF69322">
    <property type="entry name" value="Tricorn protease domain 2"/>
    <property type="match status" value="1"/>
</dbReference>
<dbReference type="Pfam" id="PF04762">
    <property type="entry name" value="Beta-prop_ELP1_1st"/>
    <property type="match status" value="1"/>
</dbReference>
<dbReference type="GO" id="GO:0033588">
    <property type="term" value="C:elongator holoenzyme complex"/>
    <property type="evidence" value="ECO:0007669"/>
    <property type="project" value="InterPro"/>
</dbReference>
<sequence>MRSLSLWKHSSTSIPTSLRPEESALSTVAFDLELNAVYVAHERCDADADVEIQIWKISEGSQFDEDEVTTSEPTLLTTFATPASPSSNPWASAPGGSTAWSSEIVSMRLLPETRMLVLVTRGGDIATTEIDEPAPLVDVVGSIDTGIQAACWGPDDSLLVLVTGDDKLILMTSTFDVLQEHPLQTSDFGEGAPIALGWGTKATQFHGSIGKAAAQSGLDLAAVGSSPDDDARPRISWRGDGALFSVSTLAPPSPDLPLRRRILRVYSREGALQSTAEPVAGLEHTLCWRPSGNLIAGTQRFGSGPEADKLGLGKGRNGRHDVVFFERNGLRHGEFDLREAAEGVRVGEWGYRVRELGWSADSNILSVWVERNESDIVQLWTMGNYHWYLKQEVVAPTTPSGGPARFTSVNWHPEDPSKIILTTSAEVIQRMYAWDTFTSLSKPPADSGSVAVVDGINVLLTPFRSHNVPPPMAAHTLAFTPPAPSSSSRGPIARVPIHVSFSPLTDLMAVLWESGTVELWDLHTRLGPGRAPVMVPTKVWAGLVNEDDAQVGAPLTSYRQIVVNPEQPDDALVSFSVLGSLADGEDSDVILVVVVHRDGTAKESYRVQTPERHGRLVPAEEGTVWQSPSGELLTANTTEGLLMPTARFPEFSYHALQVSAAPNSTEPPSPLFIGLSPSGKLHVADAQEQVRILATNANSFTVASDFLIYTTTAHYSHYAPLSELVTLLNAGPTTDLPEWETRRVERGSRIVAAVPSNMALVLQMPRGNLETVNPRPLVMKIVRADIDSVNYGKAFLACRKHRVDLNVLVEHDRDAFFKSIPAFVEQIAEVDYINLFLTSVGQGTLPAEQISRVCDEVRLELERRDLKNYASSILTAHVMKKPADHEAALALLLRLRDSEPDLVEDAVKYIIFLVDADSLFNTALGMYDFSLVLMIAQHAQKDPREYLPFLRELRALDHYYQRFRIDDHLRRYEKALTNLQFAGSERFDEAMAYVEQHQLYDKALELWRGTNDYESVLELYGEWLYERREYKEAAFVFRQAGKLKKAMVAHEKALDWQELFELAVQANTPEAELKDMGFSMAEDLTLKKRYADAARVFLDYVKDIRHAVITLVQGNLFSEARRVIALGAHPELLEEIVHPGTLESRAQISEDLSEMREQLRKQANRLRELRVRKVEEPDAFYGVEDADLHNVDVMTDVSMAPTAFTRYTVAPSSVSRTTSKRSSRSKRKLERKVGSGRKGTVDEEEYLLKSVTKLVGRFTSTQADAVALIPHLLQFTEEHQSEGLALQDELAGFEKELREAVDGIWQPPESEAEGVTNESWAVRMQEHEKRRQINPLEKVTKPDVKKQEWSLKLAIHGRS</sequence>
<dbReference type="InterPro" id="IPR056164">
    <property type="entry name" value="Beta-prop_ELP1_1st"/>
</dbReference>
<comment type="subcellular location">
    <subcellularLocation>
        <location evidence="5">Cytoplasm</location>
    </subcellularLocation>
    <subcellularLocation>
        <location evidence="5">Nucleus</location>
    </subcellularLocation>
</comment>
<evidence type="ECO:0000259" key="9">
    <source>
        <dbReference type="Pfam" id="PF23797"/>
    </source>
</evidence>
<feature type="domain" description="ELP1 alpha-solenoid" evidence="11">
    <location>
        <begin position="775"/>
        <end position="840"/>
    </location>
</feature>
<keyword evidence="14" id="KW-1185">Reference proteome</keyword>
<dbReference type="Pfam" id="PF23936">
    <property type="entry name" value="HB_ELP1"/>
    <property type="match status" value="1"/>
</dbReference>
<dbReference type="PANTHER" id="PTHR12747:SF0">
    <property type="entry name" value="ELONGATOR COMPLEX PROTEIN 1"/>
    <property type="match status" value="1"/>
</dbReference>
<name>M2PBN2_CERS8</name>
<dbReference type="PANTHER" id="PTHR12747">
    <property type="entry name" value="ELONGATOR COMPLEX PROTEIN 1"/>
    <property type="match status" value="1"/>
</dbReference>
<dbReference type="EMBL" id="KB445808">
    <property type="protein sequence ID" value="EMD32974.1"/>
    <property type="molecule type" value="Genomic_DNA"/>
</dbReference>
<protein>
    <recommendedName>
        <fullName evidence="5">Elongator complex protein 1</fullName>
    </recommendedName>
</protein>
<evidence type="ECO:0000259" key="11">
    <source>
        <dbReference type="Pfam" id="PF23925"/>
    </source>
</evidence>
<dbReference type="InterPro" id="IPR056169">
    <property type="entry name" value="HB_ELP1"/>
</dbReference>
<evidence type="ECO:0000313" key="13">
    <source>
        <dbReference type="EMBL" id="EMD32974.1"/>
    </source>
</evidence>
<evidence type="ECO:0000256" key="4">
    <source>
        <dbReference type="ARBA" id="ARBA00022694"/>
    </source>
</evidence>
<feature type="domain" description="ELP1 N-terminal second beta-propeller" evidence="9">
    <location>
        <begin position="452"/>
        <end position="751"/>
    </location>
</feature>
<reference evidence="13 14" key="1">
    <citation type="journal article" date="2012" name="Proc. Natl. Acad. Sci. U.S.A.">
        <title>Comparative genomics of Ceriporiopsis subvermispora and Phanerochaete chrysosporium provide insight into selective ligninolysis.</title>
        <authorList>
            <person name="Fernandez-Fueyo E."/>
            <person name="Ruiz-Duenas F.J."/>
            <person name="Ferreira P."/>
            <person name="Floudas D."/>
            <person name="Hibbett D.S."/>
            <person name="Canessa P."/>
            <person name="Larrondo L.F."/>
            <person name="James T.Y."/>
            <person name="Seelenfreund D."/>
            <person name="Lobos S."/>
            <person name="Polanco R."/>
            <person name="Tello M."/>
            <person name="Honda Y."/>
            <person name="Watanabe T."/>
            <person name="Watanabe T."/>
            <person name="Ryu J.S."/>
            <person name="Kubicek C.P."/>
            <person name="Schmoll M."/>
            <person name="Gaskell J."/>
            <person name="Hammel K.E."/>
            <person name="St John F.J."/>
            <person name="Vanden Wymelenberg A."/>
            <person name="Sabat G."/>
            <person name="Splinter BonDurant S."/>
            <person name="Syed K."/>
            <person name="Yadav J.S."/>
            <person name="Doddapaneni H."/>
            <person name="Subramanian V."/>
            <person name="Lavin J.L."/>
            <person name="Oguiza J.A."/>
            <person name="Perez G."/>
            <person name="Pisabarro A.G."/>
            <person name="Ramirez L."/>
            <person name="Santoyo F."/>
            <person name="Master E."/>
            <person name="Coutinho P.M."/>
            <person name="Henrissat B."/>
            <person name="Lombard V."/>
            <person name="Magnuson J.K."/>
            <person name="Kuees U."/>
            <person name="Hori C."/>
            <person name="Igarashi K."/>
            <person name="Samejima M."/>
            <person name="Held B.W."/>
            <person name="Barry K.W."/>
            <person name="LaButti K.M."/>
            <person name="Lapidus A."/>
            <person name="Lindquist E.A."/>
            <person name="Lucas S.M."/>
            <person name="Riley R."/>
            <person name="Salamov A.A."/>
            <person name="Hoffmeister D."/>
            <person name="Schwenk D."/>
            <person name="Hadar Y."/>
            <person name="Yarden O."/>
            <person name="de Vries R.P."/>
            <person name="Wiebenga A."/>
            <person name="Stenlid J."/>
            <person name="Eastwood D."/>
            <person name="Grigoriev I.V."/>
            <person name="Berka R.M."/>
            <person name="Blanchette R.A."/>
            <person name="Kersten P."/>
            <person name="Martinez A.T."/>
            <person name="Vicuna R."/>
            <person name="Cullen D."/>
        </authorList>
    </citation>
    <scope>NUCLEOTIDE SEQUENCE [LARGE SCALE GENOMIC DNA]</scope>
    <source>
        <strain evidence="13 14">B</strain>
    </source>
</reference>
<keyword evidence="5" id="KW-0539">Nucleus</keyword>
<feature type="domain" description="ELP1 alpha-solenoid" evidence="11">
    <location>
        <begin position="848"/>
        <end position="953"/>
    </location>
</feature>
<keyword evidence="4" id="KW-0819">tRNA processing</keyword>
<dbReference type="UniPathway" id="UPA00988"/>
<evidence type="ECO:0000259" key="12">
    <source>
        <dbReference type="Pfam" id="PF23936"/>
    </source>
</evidence>
<gene>
    <name evidence="13" type="ORF">CERSUDRAFT_118402</name>
</gene>
<evidence type="ECO:0000256" key="5">
    <source>
        <dbReference type="PIRNR" id="PIRNR017233"/>
    </source>
</evidence>